<evidence type="ECO:0008006" key="3">
    <source>
        <dbReference type="Google" id="ProtNLM"/>
    </source>
</evidence>
<dbReference type="Pfam" id="PF14025">
    <property type="entry name" value="DUF4241"/>
    <property type="match status" value="1"/>
</dbReference>
<organism evidence="1 2">
    <name type="scientific">Actinoplanes regularis</name>
    <dbReference type="NCBI Taxonomy" id="52697"/>
    <lineage>
        <taxon>Bacteria</taxon>
        <taxon>Bacillati</taxon>
        <taxon>Actinomycetota</taxon>
        <taxon>Actinomycetes</taxon>
        <taxon>Micromonosporales</taxon>
        <taxon>Micromonosporaceae</taxon>
        <taxon>Actinoplanes</taxon>
    </lineage>
</organism>
<name>A0A239HHD0_9ACTN</name>
<dbReference type="PROSITE" id="PS51257">
    <property type="entry name" value="PROKAR_LIPOPROTEIN"/>
    <property type="match status" value="1"/>
</dbReference>
<protein>
    <recommendedName>
        <fullName evidence="3">DUF4241 domain-containing protein</fullName>
    </recommendedName>
</protein>
<dbReference type="AlphaFoldDB" id="A0A239HHD0"/>
<gene>
    <name evidence="1" type="ORF">SAMN06264365_124107</name>
</gene>
<reference evidence="1 2" key="1">
    <citation type="submission" date="2017-06" db="EMBL/GenBank/DDBJ databases">
        <authorList>
            <person name="Kim H.J."/>
            <person name="Triplett B.A."/>
        </authorList>
    </citation>
    <scope>NUCLEOTIDE SEQUENCE [LARGE SCALE GENOMIC DNA]</scope>
    <source>
        <strain evidence="1 2">DSM 43151</strain>
    </source>
</reference>
<dbReference type="EMBL" id="FZNR01000024">
    <property type="protein sequence ID" value="SNS80722.1"/>
    <property type="molecule type" value="Genomic_DNA"/>
</dbReference>
<dbReference type="Proteomes" id="UP000198415">
    <property type="component" value="Unassembled WGS sequence"/>
</dbReference>
<dbReference type="PROSITE" id="PS51318">
    <property type="entry name" value="TAT"/>
    <property type="match status" value="1"/>
</dbReference>
<evidence type="ECO:0000313" key="1">
    <source>
        <dbReference type="EMBL" id="SNS80722.1"/>
    </source>
</evidence>
<evidence type="ECO:0000313" key="2">
    <source>
        <dbReference type="Proteomes" id="UP000198415"/>
    </source>
</evidence>
<keyword evidence="2" id="KW-1185">Reference proteome</keyword>
<dbReference type="InterPro" id="IPR025335">
    <property type="entry name" value="DUF4241"/>
</dbReference>
<sequence length="253" mass="26727">MGWSRRNAIRLALAAGAVGLGGCERPAVAPQRDVAPRGFPLPEQTAGLFRDGSRHQLDNGDWVTATTKAGGTLRMPTGRLIAADPNWFWNAENLNVVPYTVTVPAGSYPVTLAVVSWPDISLVAAARLTVQQLPIQSWEMALRPGQDLTALAPGEAYNVGVDAGMMALLDGAALTRMTPLVDSDPALFELKARDEPIEVPGTGSGGNLIAFGTGWGDGGYPVWIGRTATGSVGCFMVDMAMLSRRESMPPLIN</sequence>
<dbReference type="InterPro" id="IPR006311">
    <property type="entry name" value="TAT_signal"/>
</dbReference>
<proteinExistence type="predicted"/>
<accession>A0A239HHD0</accession>